<dbReference type="PIRSF" id="PIRSF003113">
    <property type="entry name" value="BolA"/>
    <property type="match status" value="1"/>
</dbReference>
<dbReference type="AlphaFoldDB" id="A0A1I4N3R5"/>
<evidence type="ECO:0000313" key="1">
    <source>
        <dbReference type="EMBL" id="SFM10141.1"/>
    </source>
</evidence>
<dbReference type="Proteomes" id="UP000243629">
    <property type="component" value="Unassembled WGS sequence"/>
</dbReference>
<dbReference type="Gene3D" id="3.30.300.90">
    <property type="entry name" value="BolA-like"/>
    <property type="match status" value="1"/>
</dbReference>
<accession>A0A1I4N3R5</accession>
<keyword evidence="2" id="KW-1185">Reference proteome</keyword>
<dbReference type="RefSeq" id="WP_093471168.1">
    <property type="nucleotide sequence ID" value="NZ_FOUI01000001.1"/>
</dbReference>
<protein>
    <submittedName>
        <fullName evidence="1">Acid stress-induced BolA-like protein IbaG/YrbA, predicted regulator of iron metabolism</fullName>
    </submittedName>
</protein>
<dbReference type="SUPFAM" id="SSF82657">
    <property type="entry name" value="BolA-like"/>
    <property type="match status" value="1"/>
</dbReference>
<sequence>MSKNLKQLIEEGMPGVEVQIGGDGCDLCLNIISDELATLSPVKRQQQVYAQVGHLITSGALHAVNMKFFTRDAWNNSQA</sequence>
<name>A0A1I4N3R5_9GAMM</name>
<dbReference type="InterPro" id="IPR002634">
    <property type="entry name" value="BolA"/>
</dbReference>
<gene>
    <name evidence="1" type="ORF">SAMN05216217_10139</name>
</gene>
<dbReference type="InterPro" id="IPR036065">
    <property type="entry name" value="BolA-like_sf"/>
</dbReference>
<dbReference type="OrthoDB" id="9812890at2"/>
<dbReference type="EMBL" id="FOUI01000001">
    <property type="protein sequence ID" value="SFM10141.1"/>
    <property type="molecule type" value="Genomic_DNA"/>
</dbReference>
<dbReference type="STRING" id="1720063.SAMN05216217_10139"/>
<reference evidence="2" key="1">
    <citation type="submission" date="2016-10" db="EMBL/GenBank/DDBJ databases">
        <authorList>
            <person name="Varghese N."/>
            <person name="Submissions S."/>
        </authorList>
    </citation>
    <scope>NUCLEOTIDE SEQUENCE [LARGE SCALE GENOMIC DNA]</scope>
    <source>
        <strain evidence="2">DSM 24213</strain>
    </source>
</reference>
<evidence type="ECO:0000313" key="2">
    <source>
        <dbReference type="Proteomes" id="UP000243629"/>
    </source>
</evidence>
<proteinExistence type="predicted"/>
<organism evidence="1 2">
    <name type="scientific">Halopseudomonas yangmingensis</name>
    <dbReference type="NCBI Taxonomy" id="1720063"/>
    <lineage>
        <taxon>Bacteria</taxon>
        <taxon>Pseudomonadati</taxon>
        <taxon>Pseudomonadota</taxon>
        <taxon>Gammaproteobacteria</taxon>
        <taxon>Pseudomonadales</taxon>
        <taxon>Pseudomonadaceae</taxon>
        <taxon>Halopseudomonas</taxon>
    </lineage>
</organism>